<proteinExistence type="predicted"/>
<dbReference type="KEGG" id="bgt:106060657"/>
<reference evidence="1" key="1">
    <citation type="submission" date="2020-05" db="UniProtKB">
        <authorList>
            <consortium name="EnsemblMetazoa"/>
        </authorList>
    </citation>
    <scope>IDENTIFICATION</scope>
    <source>
        <strain evidence="1">BB02</strain>
    </source>
</reference>
<evidence type="ECO:0008006" key="3">
    <source>
        <dbReference type="Google" id="ProtNLM"/>
    </source>
</evidence>
<organism evidence="1 2">
    <name type="scientific">Biomphalaria glabrata</name>
    <name type="common">Bloodfluke planorb</name>
    <name type="synonym">Freshwater snail</name>
    <dbReference type="NCBI Taxonomy" id="6526"/>
    <lineage>
        <taxon>Eukaryota</taxon>
        <taxon>Metazoa</taxon>
        <taxon>Spiralia</taxon>
        <taxon>Lophotrochozoa</taxon>
        <taxon>Mollusca</taxon>
        <taxon>Gastropoda</taxon>
        <taxon>Heterobranchia</taxon>
        <taxon>Euthyneura</taxon>
        <taxon>Panpulmonata</taxon>
        <taxon>Hygrophila</taxon>
        <taxon>Lymnaeoidea</taxon>
        <taxon>Planorbidae</taxon>
        <taxon>Biomphalaria</taxon>
    </lineage>
</organism>
<dbReference type="EnsemblMetazoa" id="BGLB029213-RA">
    <property type="protein sequence ID" value="BGLB029213-PA"/>
    <property type="gene ID" value="BGLB029213"/>
</dbReference>
<dbReference type="VEuPathDB" id="VectorBase:BGLB029213"/>
<protein>
    <recommendedName>
        <fullName evidence="3">IgGFc-binding protein N-terminal domain-containing protein</fullName>
    </recommendedName>
</protein>
<accession>A0A2C9LBM0</accession>
<name>A0A2C9LBM0_BIOGL</name>
<evidence type="ECO:0000313" key="1">
    <source>
        <dbReference type="EnsemblMetazoa" id="BGLB029213-PA"/>
    </source>
</evidence>
<gene>
    <name evidence="1" type="primary">106060657</name>
</gene>
<evidence type="ECO:0000313" key="2">
    <source>
        <dbReference type="Proteomes" id="UP000076420"/>
    </source>
</evidence>
<sequence length="142" mass="16010">MTKQIKVTSKMKHEKIGIFNSVHIGTNGNVSVLVINNGLTRDGFMAIPIEAFGMVYTVVTLVGQPVFHVLSSTDDTEVLIQFNDWSALEYGRRAEFVLTFGKKRILPKSIIMVTIKKRYQYFQIHDCGSDKYGKTDFTGTLL</sequence>
<dbReference type="VEuPathDB" id="VectorBase:BGLAX_049475"/>
<dbReference type="AlphaFoldDB" id="A0A2C9LBM0"/>
<dbReference type="Proteomes" id="UP000076420">
    <property type="component" value="Unassembled WGS sequence"/>
</dbReference>